<dbReference type="CDD" id="cd03230">
    <property type="entry name" value="ABC_DR_subfamily_A"/>
    <property type="match status" value="1"/>
</dbReference>
<keyword evidence="4 7" id="KW-0067">ATP-binding</keyword>
<evidence type="ECO:0000313" key="7">
    <source>
        <dbReference type="EMBL" id="MDZ5660254.1"/>
    </source>
</evidence>
<dbReference type="Pfam" id="PF00005">
    <property type="entry name" value="ABC_tran"/>
    <property type="match status" value="1"/>
</dbReference>
<comment type="caution">
    <text evidence="7">The sequence shown here is derived from an EMBL/GenBank/DDBJ whole genome shotgun (WGS) entry which is preliminary data.</text>
</comment>
<evidence type="ECO:0000259" key="6">
    <source>
        <dbReference type="PROSITE" id="PS50893"/>
    </source>
</evidence>
<dbReference type="Proteomes" id="UP001291999">
    <property type="component" value="Unassembled WGS sequence"/>
</dbReference>
<sequence length="302" mass="32896">MISISHLRKTYGDTVAVDDVSLEVAEGEVLGVLGPNGAGKTTTVECLAGLRVPDSGTVRVGGLDPLTDRDELTRLLGVQLQDCRLQPKITVDEALRLWSALYDDPLPWRDLIGRLGLEEQLRTRFRDLSGGQQQRLSIALALVGRPRVVILDELSTGLDPRARRDVWQIVRDLRADGVTILLVTHSMEEAQQLCDRIAIIDGGRIRALDTPDALIAGATAATVTSFTTDEPVDLESLRDLTSVSAVRAESDRIVVEGRDGAALEVLERLGRQQVTPHGLRVVDGTLDTAYLQLTDTREETPA</sequence>
<dbReference type="PANTHER" id="PTHR42711">
    <property type="entry name" value="ABC TRANSPORTER ATP-BINDING PROTEIN"/>
    <property type="match status" value="1"/>
</dbReference>
<feature type="domain" description="ABC transporter" evidence="6">
    <location>
        <begin position="2"/>
        <end position="227"/>
    </location>
</feature>
<comment type="subcellular location">
    <subcellularLocation>
        <location evidence="1">Cell membrane</location>
        <topology evidence="1">Peripheral membrane protein</topology>
    </subcellularLocation>
</comment>
<reference evidence="7 8" key="1">
    <citation type="submission" date="2023-11" db="EMBL/GenBank/DDBJ databases">
        <title>Novel species in genus Nocardioides.</title>
        <authorList>
            <person name="Zhou H."/>
        </authorList>
    </citation>
    <scope>NUCLEOTIDE SEQUENCE [LARGE SCALE GENOMIC DNA]</scope>
    <source>
        <strain evidence="7 8">S-58</strain>
    </source>
</reference>
<keyword evidence="8" id="KW-1185">Reference proteome</keyword>
<dbReference type="RefSeq" id="WP_172265309.1">
    <property type="nucleotide sequence ID" value="NZ_CP141058.1"/>
</dbReference>
<dbReference type="PROSITE" id="PS50893">
    <property type="entry name" value="ABC_TRANSPORTER_2"/>
    <property type="match status" value="1"/>
</dbReference>
<proteinExistence type="predicted"/>
<dbReference type="PANTHER" id="PTHR42711:SF16">
    <property type="entry name" value="ABC TRANSPORTER ATP-BINDING PROTEIN"/>
    <property type="match status" value="1"/>
</dbReference>
<gene>
    <name evidence="7" type="ORF">SFC79_00640</name>
</gene>
<dbReference type="InterPro" id="IPR050763">
    <property type="entry name" value="ABC_transporter_ATP-binding"/>
</dbReference>
<dbReference type="EMBL" id="JAXQPW010000001">
    <property type="protein sequence ID" value="MDZ5660254.1"/>
    <property type="molecule type" value="Genomic_DNA"/>
</dbReference>
<accession>A0ABU5K5L6</accession>
<evidence type="ECO:0000313" key="8">
    <source>
        <dbReference type="Proteomes" id="UP001291999"/>
    </source>
</evidence>
<dbReference type="SUPFAM" id="SSF52540">
    <property type="entry name" value="P-loop containing nucleoside triphosphate hydrolases"/>
    <property type="match status" value="1"/>
</dbReference>
<dbReference type="InterPro" id="IPR017871">
    <property type="entry name" value="ABC_transporter-like_CS"/>
</dbReference>
<keyword evidence="2" id="KW-0813">Transport</keyword>
<dbReference type="GO" id="GO:0005524">
    <property type="term" value="F:ATP binding"/>
    <property type="evidence" value="ECO:0007669"/>
    <property type="project" value="UniProtKB-KW"/>
</dbReference>
<dbReference type="InterPro" id="IPR003593">
    <property type="entry name" value="AAA+_ATPase"/>
</dbReference>
<name>A0ABU5K5L6_9ACTN</name>
<dbReference type="InterPro" id="IPR027417">
    <property type="entry name" value="P-loop_NTPase"/>
</dbReference>
<dbReference type="Gene3D" id="3.40.50.300">
    <property type="entry name" value="P-loop containing nucleotide triphosphate hydrolases"/>
    <property type="match status" value="1"/>
</dbReference>
<dbReference type="SMART" id="SM00382">
    <property type="entry name" value="AAA"/>
    <property type="match status" value="1"/>
</dbReference>
<protein>
    <submittedName>
        <fullName evidence="7">ABC transporter ATP-binding protein</fullName>
    </submittedName>
</protein>
<dbReference type="PROSITE" id="PS00211">
    <property type="entry name" value="ABC_TRANSPORTER_1"/>
    <property type="match status" value="1"/>
</dbReference>
<keyword evidence="5" id="KW-0046">Antibiotic resistance</keyword>
<evidence type="ECO:0000256" key="2">
    <source>
        <dbReference type="ARBA" id="ARBA00022448"/>
    </source>
</evidence>
<keyword evidence="3" id="KW-0547">Nucleotide-binding</keyword>
<dbReference type="InterPro" id="IPR003439">
    <property type="entry name" value="ABC_transporter-like_ATP-bd"/>
</dbReference>
<evidence type="ECO:0000256" key="5">
    <source>
        <dbReference type="ARBA" id="ARBA00023251"/>
    </source>
</evidence>
<evidence type="ECO:0000256" key="1">
    <source>
        <dbReference type="ARBA" id="ARBA00004202"/>
    </source>
</evidence>
<organism evidence="7 8">
    <name type="scientific">Nocardioides renjunii</name>
    <dbReference type="NCBI Taxonomy" id="3095075"/>
    <lineage>
        <taxon>Bacteria</taxon>
        <taxon>Bacillati</taxon>
        <taxon>Actinomycetota</taxon>
        <taxon>Actinomycetes</taxon>
        <taxon>Propionibacteriales</taxon>
        <taxon>Nocardioidaceae</taxon>
        <taxon>Nocardioides</taxon>
    </lineage>
</organism>
<evidence type="ECO:0000256" key="3">
    <source>
        <dbReference type="ARBA" id="ARBA00022741"/>
    </source>
</evidence>
<evidence type="ECO:0000256" key="4">
    <source>
        <dbReference type="ARBA" id="ARBA00022840"/>
    </source>
</evidence>